<dbReference type="SUPFAM" id="SSF103481">
    <property type="entry name" value="Multidrug resistance efflux transporter EmrE"/>
    <property type="match status" value="1"/>
</dbReference>
<organism evidence="8 9">
    <name type="scientific">Nakaseomyces bracarensis</name>
    <dbReference type="NCBI Taxonomy" id="273131"/>
    <lineage>
        <taxon>Eukaryota</taxon>
        <taxon>Fungi</taxon>
        <taxon>Dikarya</taxon>
        <taxon>Ascomycota</taxon>
        <taxon>Saccharomycotina</taxon>
        <taxon>Saccharomycetes</taxon>
        <taxon>Saccharomycetales</taxon>
        <taxon>Saccharomycetaceae</taxon>
        <taxon>Nakaseomyces</taxon>
    </lineage>
</organism>
<dbReference type="PANTHER" id="PTHR23051:SF0">
    <property type="entry name" value="SOLUTE CARRIER FAMILY 35 MEMBER F5"/>
    <property type="match status" value="1"/>
</dbReference>
<evidence type="ECO:0000256" key="1">
    <source>
        <dbReference type="ARBA" id="ARBA00004141"/>
    </source>
</evidence>
<evidence type="ECO:0000313" key="9">
    <source>
        <dbReference type="Proteomes" id="UP001623330"/>
    </source>
</evidence>
<feature type="transmembrane region" description="Helical" evidence="7">
    <location>
        <begin position="223"/>
        <end position="242"/>
    </location>
</feature>
<dbReference type="SUPFAM" id="SSF103473">
    <property type="entry name" value="MFS general substrate transporter"/>
    <property type="match status" value="1"/>
</dbReference>
<feature type="transmembrane region" description="Helical" evidence="7">
    <location>
        <begin position="293"/>
        <end position="312"/>
    </location>
</feature>
<evidence type="ECO:0000256" key="7">
    <source>
        <dbReference type="SAM" id="Phobius"/>
    </source>
</evidence>
<comment type="subcellular location">
    <subcellularLocation>
        <location evidence="1">Membrane</location>
        <topology evidence="1">Multi-pass membrane protein</topology>
    </subcellularLocation>
</comment>
<accession>A0ABR4NZC9</accession>
<gene>
    <name evidence="8" type="ORF">RNJ44_03308</name>
</gene>
<feature type="transmembrane region" description="Helical" evidence="7">
    <location>
        <begin position="6"/>
        <end position="25"/>
    </location>
</feature>
<evidence type="ECO:0000256" key="4">
    <source>
        <dbReference type="ARBA" id="ARBA00022692"/>
    </source>
</evidence>
<keyword evidence="6 7" id="KW-0472">Membrane</keyword>
<comment type="caution">
    <text evidence="8">The sequence shown here is derived from an EMBL/GenBank/DDBJ whole genome shotgun (WGS) entry which is preliminary data.</text>
</comment>
<protein>
    <submittedName>
        <fullName evidence="8">Thiamine-repressible mitochondrial transport protein THI74</fullName>
    </submittedName>
</protein>
<feature type="transmembrane region" description="Helical" evidence="7">
    <location>
        <begin position="156"/>
        <end position="175"/>
    </location>
</feature>
<reference evidence="8 9" key="1">
    <citation type="submission" date="2024-05" db="EMBL/GenBank/DDBJ databases">
        <title>Long read based assembly of the Candida bracarensis genome reveals expanded adhesin content.</title>
        <authorList>
            <person name="Marcet-Houben M."/>
            <person name="Ksiezopolska E."/>
            <person name="Gabaldon T."/>
        </authorList>
    </citation>
    <scope>NUCLEOTIDE SEQUENCE [LARGE SCALE GENOMIC DNA]</scope>
    <source>
        <strain evidence="8 9">CBM6</strain>
    </source>
</reference>
<feature type="transmembrane region" description="Helical" evidence="7">
    <location>
        <begin position="195"/>
        <end position="211"/>
    </location>
</feature>
<feature type="transmembrane region" description="Helical" evidence="7">
    <location>
        <begin position="32"/>
        <end position="52"/>
    </location>
</feature>
<proteinExistence type="inferred from homology"/>
<keyword evidence="4 7" id="KW-0812">Transmembrane</keyword>
<feature type="transmembrane region" description="Helical" evidence="7">
    <location>
        <begin position="262"/>
        <end position="281"/>
    </location>
</feature>
<feature type="transmembrane region" description="Helical" evidence="7">
    <location>
        <begin position="318"/>
        <end position="339"/>
    </location>
</feature>
<evidence type="ECO:0000256" key="3">
    <source>
        <dbReference type="ARBA" id="ARBA00022448"/>
    </source>
</evidence>
<name>A0ABR4NZC9_9SACH</name>
<evidence type="ECO:0000256" key="2">
    <source>
        <dbReference type="ARBA" id="ARBA00007863"/>
    </source>
</evidence>
<dbReference type="InterPro" id="IPR037185">
    <property type="entry name" value="EmrE-like"/>
</dbReference>
<dbReference type="Pfam" id="PF06027">
    <property type="entry name" value="SLC35F"/>
    <property type="match status" value="1"/>
</dbReference>
<evidence type="ECO:0000313" key="8">
    <source>
        <dbReference type="EMBL" id="KAL3234546.1"/>
    </source>
</evidence>
<dbReference type="InterPro" id="IPR036259">
    <property type="entry name" value="MFS_trans_sf"/>
</dbReference>
<sequence>MFKLGYLGVVVVSWVVSSFITGKVLEQYNRPFLLTYINMSSLVMYLPIYWLMPDTVPVDTKSEDEESLLGEKCDYGSIPSEDEAGSPQEGSDGTNGNIILYCFIFSVLWFAANFFTNSSLLFTSVASQTILSSTSSFFTLVMGCVVGVELFSKRKLVGLCFSFIGVCLVTMSDFHSATGTESSEKSMASTLTGDSFALIGALVYGGYTTLFKHKEKLVSKYNMNLVFGLIGLCTLTTMWPTYFVYQKYINPLETLDFPPSTTILMLILFNCSLSFISNYCWAKSVMLLSSPLVVTMGLTMTIPLAMLGDMIFNHKPFSLHYVFGAFYIIQGFIIIDGFAK</sequence>
<evidence type="ECO:0000256" key="6">
    <source>
        <dbReference type="ARBA" id="ARBA00023136"/>
    </source>
</evidence>
<dbReference type="InterPro" id="IPR009262">
    <property type="entry name" value="SLC35_F1/F2/F6"/>
</dbReference>
<evidence type="ECO:0000256" key="5">
    <source>
        <dbReference type="ARBA" id="ARBA00022989"/>
    </source>
</evidence>
<keyword evidence="3" id="KW-0813">Transport</keyword>
<feature type="transmembrane region" description="Helical" evidence="7">
    <location>
        <begin position="98"/>
        <end position="115"/>
    </location>
</feature>
<dbReference type="Proteomes" id="UP001623330">
    <property type="component" value="Unassembled WGS sequence"/>
</dbReference>
<keyword evidence="9" id="KW-1185">Reference proteome</keyword>
<dbReference type="EMBL" id="JBEVYD010000003">
    <property type="protein sequence ID" value="KAL3234546.1"/>
    <property type="molecule type" value="Genomic_DNA"/>
</dbReference>
<comment type="similarity">
    <text evidence="2">Belongs to the SLC35F solute transporter family.</text>
</comment>
<dbReference type="PANTHER" id="PTHR23051">
    <property type="entry name" value="SOLUTE CARRIER FAMILY 35, MEMBER F5"/>
    <property type="match status" value="1"/>
</dbReference>
<keyword evidence="5 7" id="KW-1133">Transmembrane helix</keyword>